<dbReference type="Proteomes" id="UP000186817">
    <property type="component" value="Unassembled WGS sequence"/>
</dbReference>
<protein>
    <submittedName>
        <fullName evidence="2">Uncharacterized protein</fullName>
    </submittedName>
</protein>
<name>A0A1Q9CPH6_SYMMI</name>
<evidence type="ECO:0000256" key="1">
    <source>
        <dbReference type="SAM" id="MobiDB-lite"/>
    </source>
</evidence>
<organism evidence="2 3">
    <name type="scientific">Symbiodinium microadriaticum</name>
    <name type="common">Dinoflagellate</name>
    <name type="synonym">Zooxanthella microadriatica</name>
    <dbReference type="NCBI Taxonomy" id="2951"/>
    <lineage>
        <taxon>Eukaryota</taxon>
        <taxon>Sar</taxon>
        <taxon>Alveolata</taxon>
        <taxon>Dinophyceae</taxon>
        <taxon>Suessiales</taxon>
        <taxon>Symbiodiniaceae</taxon>
        <taxon>Symbiodinium</taxon>
    </lineage>
</organism>
<feature type="region of interest" description="Disordered" evidence="1">
    <location>
        <begin position="1"/>
        <end position="27"/>
    </location>
</feature>
<dbReference type="OrthoDB" id="408770at2759"/>
<reference evidence="2 3" key="1">
    <citation type="submission" date="2016-02" db="EMBL/GenBank/DDBJ databases">
        <title>Genome analysis of coral dinoflagellate symbionts highlights evolutionary adaptations to a symbiotic lifestyle.</title>
        <authorList>
            <person name="Aranda M."/>
            <person name="Li Y."/>
            <person name="Liew Y.J."/>
            <person name="Baumgarten S."/>
            <person name="Simakov O."/>
            <person name="Wilson M."/>
            <person name="Piel J."/>
            <person name="Ashoor H."/>
            <person name="Bougouffa S."/>
            <person name="Bajic V.B."/>
            <person name="Ryu T."/>
            <person name="Ravasi T."/>
            <person name="Bayer T."/>
            <person name="Micklem G."/>
            <person name="Kim H."/>
            <person name="Bhak J."/>
            <person name="Lajeunesse T.C."/>
            <person name="Voolstra C.R."/>
        </authorList>
    </citation>
    <scope>NUCLEOTIDE SEQUENCE [LARGE SCALE GENOMIC DNA]</scope>
    <source>
        <strain evidence="2 3">CCMP2467</strain>
    </source>
</reference>
<feature type="compositionally biased region" description="Polar residues" evidence="1">
    <location>
        <begin position="558"/>
        <end position="571"/>
    </location>
</feature>
<gene>
    <name evidence="2" type="ORF">AK812_SmicGene34245</name>
</gene>
<feature type="region of interest" description="Disordered" evidence="1">
    <location>
        <begin position="1134"/>
        <end position="1165"/>
    </location>
</feature>
<dbReference type="AlphaFoldDB" id="A0A1Q9CPH6"/>
<evidence type="ECO:0000313" key="2">
    <source>
        <dbReference type="EMBL" id="OLP84832.1"/>
    </source>
</evidence>
<accession>A0A1Q9CPH6</accession>
<dbReference type="EMBL" id="LSRX01001014">
    <property type="protein sequence ID" value="OLP84832.1"/>
    <property type="molecule type" value="Genomic_DNA"/>
</dbReference>
<feature type="compositionally biased region" description="Basic and acidic residues" evidence="1">
    <location>
        <begin position="1154"/>
        <end position="1165"/>
    </location>
</feature>
<sequence length="1238" mass="137994">MQSRLLAEFDSPARLPRPSNRQCNRTNDTGSIMEQLEEEQEAQLLPKKYAEHQAVKEQLAGSWIADENREPSRRVLLVSPGREAGRRLYCIPRNAEQCVEIQVREGSRQVRWDWVGPNFGKVGCKYISICRSLVTPGEFYCAVPYDAAHVLLVNIDEDTITEVGEKVSSDLVTKYATAAQPLRAFDVWEVLQIDPYTGTVGEVGPRLVKSEQAAVASRGKNMLTLCLAATYTEGEWWVTIASPIVAGSAQCEELRKLLQLHAETLKIYAIPWVMEIDPVRGGATRKAVAVTAQAAIDARMGAGMGAWVGGWSDQTWGPHPVLIPTQTNNCKYCSAIVAGDGSIFAPPYNARKASRQSRHKAAWHAVVVLAMQILRIDGTGNVSPTLSMCQGANRLLYVAAWETLLLAVAVLCVLEISTSGKGNRLIGPAIGNGEAKYACAALGPDDKIYCAPLEAHRVLLIIPEDHEVEEIGVDLGKEEEKYSCIAPAPVGPMMYAAPRNARFLLEVDTKRCFVREVGKDLGPVKRKFTAILTGKPPEAPALVRSGTAPQRGAGASWSPPSSRSKQRTPPQDQKAVEPRSKKLQKTGEKFISQYLALEAEAYRAEVRGFLSDQGTERGIASFPVGDSGAVHSTVAALDLGQANASAMRCLPLFHRALQIPGTLHIIFNCLEFSVKQIPEWQKFERQLSAVTRICTERSWQEVIKVKMMRRVSTTEKSRLQLMDQLLDWRWDSLACRRLAFFPCGAFEALLRDAMSNSDIAVLGHLLSRNTAAASRIASISDQCNKVFTTVVLQKVQYTQELPRGFCATFAGYMGQPWHRVKEILKKHIQTVDLLIEQGQMTSLDAVTHELFGPTTTGRCRREFVSSAADTPLHRWPHLFRVAQEYAFVSMSERHTEREHVGVNVAANRGLTKAGPAIVCCRKRQDQVLEMIDDEKELTFLVKHWKARNVLNQLLSHQLSAFEVSRLLPQQRWSRLYGYAEEDHFKDVSDNARAEAIYRQAVRDQAASLVPPVQLPSASFQVVHWLKGHLATGTFVSVSKAIFRHVQTPEPVCLRWLCRQLGENLNENSFLNEPPVLRIPDGVLDSDPLSIFLQRDPTEEVSLGGGRTDTVYFDIFTHAEPHRWELVAVCLSAAGTEEPPPPSERAAEEDEEIDDGSRPDFDQNAYKDRSQADRAFEQMRNFHCRFYHKSFGRQWNLWQQCAFKHTEWEEGGRQGREIPLATATCPAGNVALVLDEKHS</sequence>
<feature type="compositionally biased region" description="Basic and acidic residues" evidence="1">
    <location>
        <begin position="574"/>
        <end position="584"/>
    </location>
</feature>
<evidence type="ECO:0000313" key="3">
    <source>
        <dbReference type="Proteomes" id="UP000186817"/>
    </source>
</evidence>
<proteinExistence type="predicted"/>
<keyword evidence="3" id="KW-1185">Reference proteome</keyword>
<comment type="caution">
    <text evidence="2">The sequence shown here is derived from an EMBL/GenBank/DDBJ whole genome shotgun (WGS) entry which is preliminary data.</text>
</comment>
<feature type="region of interest" description="Disordered" evidence="1">
    <location>
        <begin position="539"/>
        <end position="584"/>
    </location>
</feature>